<organism evidence="5">
    <name type="scientific">Oikopleura dioica</name>
    <name type="common">Tunicate</name>
    <dbReference type="NCBI Taxonomy" id="34765"/>
    <lineage>
        <taxon>Eukaryota</taxon>
        <taxon>Metazoa</taxon>
        <taxon>Chordata</taxon>
        <taxon>Tunicata</taxon>
        <taxon>Appendicularia</taxon>
        <taxon>Copelata</taxon>
        <taxon>Oikopleuridae</taxon>
        <taxon>Oikopleura</taxon>
    </lineage>
</organism>
<accession>E4Y0Q4</accession>
<keyword evidence="1 2" id="KW-0238">DNA-binding</keyword>
<dbReference type="OrthoDB" id="10448678at2759"/>
<dbReference type="Proteomes" id="UP000001307">
    <property type="component" value="Unassembled WGS sequence"/>
</dbReference>
<feature type="region of interest" description="Disordered" evidence="3">
    <location>
        <begin position="112"/>
        <end position="197"/>
    </location>
</feature>
<dbReference type="PROSITE" id="PS50039">
    <property type="entry name" value="FORK_HEAD_3"/>
    <property type="match status" value="1"/>
</dbReference>
<feature type="domain" description="Fork-head" evidence="4">
    <location>
        <begin position="194"/>
        <end position="293"/>
    </location>
</feature>
<dbReference type="Gene3D" id="1.10.10.10">
    <property type="entry name" value="Winged helix-like DNA-binding domain superfamily/Winged helix DNA-binding domain"/>
    <property type="match status" value="1"/>
</dbReference>
<feature type="compositionally biased region" description="Basic and acidic residues" evidence="3">
    <location>
        <begin position="163"/>
        <end position="173"/>
    </location>
</feature>
<sequence>MKPIKPVFGKQAKKENTPSQPTTTATTATKTKSAPKIKKEPKKPQKKITKNGSSPVNRNKSQVKERSFDGYEDDIEDLDIFKVHGFSMKDLGVNNSTIDLVETEEIQDVLNEDDLVDIPDEKETKKSVKEPKKAPVAEPKKPCFGSTSQTKKTKTKRTQRKTTKTDADVKQEYDPDAPIDGQKVRKRQSKPRTKRPDTYKERIKMAIRNCGGSSAVHMIYKFMEERWPEDYVADKKQQWQNSIRHNLSLHKKDFRRIHKNGRQEWAVVEEEGRLSAIPTEEDETNARRSRKRKHHHKQIVEKPRKVDLRIPLNKQLFEAHTKGTREVILVSQRDAIVLCNYYKYFFYEMGNTASWMQRLTFQAIQEDEPPQRLCPGVVPIPTEELIKNTIAAETKKANEMKESLQGDIELQEVQAPAELETVTAEQTQEVPAKKLKESEPAEEKLLAKVEKYPKKEKETEPAKPVHQKEPAKASEPAASSKPFKPVFGRARKPVFVSPFIKKNS</sequence>
<dbReference type="InterPro" id="IPR030456">
    <property type="entry name" value="TF_fork_head_CS_2"/>
</dbReference>
<evidence type="ECO:0000313" key="6">
    <source>
        <dbReference type="Proteomes" id="UP000001307"/>
    </source>
</evidence>
<evidence type="ECO:0000256" key="3">
    <source>
        <dbReference type="SAM" id="MobiDB-lite"/>
    </source>
</evidence>
<dbReference type="GO" id="GO:0003700">
    <property type="term" value="F:DNA-binding transcription factor activity"/>
    <property type="evidence" value="ECO:0007669"/>
    <property type="project" value="InterPro"/>
</dbReference>
<keyword evidence="2" id="KW-0539">Nucleus</keyword>
<evidence type="ECO:0000259" key="4">
    <source>
        <dbReference type="PROSITE" id="PS50039"/>
    </source>
</evidence>
<dbReference type="EMBL" id="FN653521">
    <property type="protein sequence ID" value="CBY15462.1"/>
    <property type="molecule type" value="Genomic_DNA"/>
</dbReference>
<feature type="compositionally biased region" description="Basic residues" evidence="3">
    <location>
        <begin position="33"/>
        <end position="49"/>
    </location>
</feature>
<proteinExistence type="predicted"/>
<dbReference type="GO" id="GO:0043565">
    <property type="term" value="F:sequence-specific DNA binding"/>
    <property type="evidence" value="ECO:0007669"/>
    <property type="project" value="InterPro"/>
</dbReference>
<gene>
    <name evidence="5" type="ORF">GSOID_T00013736001</name>
</gene>
<feature type="region of interest" description="Disordered" evidence="3">
    <location>
        <begin position="1"/>
        <end position="69"/>
    </location>
</feature>
<protein>
    <recommendedName>
        <fullName evidence="4">Fork-head domain-containing protein</fullName>
    </recommendedName>
</protein>
<dbReference type="InterPro" id="IPR036388">
    <property type="entry name" value="WH-like_DNA-bd_sf"/>
</dbReference>
<dbReference type="SUPFAM" id="SSF46785">
    <property type="entry name" value="Winged helix' DNA-binding domain"/>
    <property type="match status" value="1"/>
</dbReference>
<dbReference type="InterPro" id="IPR036390">
    <property type="entry name" value="WH_DNA-bd_sf"/>
</dbReference>
<feature type="region of interest" description="Disordered" evidence="3">
    <location>
        <begin position="280"/>
        <end position="300"/>
    </location>
</feature>
<evidence type="ECO:0000256" key="2">
    <source>
        <dbReference type="PROSITE-ProRule" id="PRU00089"/>
    </source>
</evidence>
<dbReference type="PROSITE" id="PS00658">
    <property type="entry name" value="FORK_HEAD_2"/>
    <property type="match status" value="1"/>
</dbReference>
<feature type="DNA-binding region" description="Fork-head" evidence="2">
    <location>
        <begin position="194"/>
        <end position="293"/>
    </location>
</feature>
<evidence type="ECO:0000256" key="1">
    <source>
        <dbReference type="ARBA" id="ARBA00023125"/>
    </source>
</evidence>
<dbReference type="AlphaFoldDB" id="E4Y0Q4"/>
<feature type="compositionally biased region" description="Low complexity" evidence="3">
    <location>
        <begin position="473"/>
        <end position="485"/>
    </location>
</feature>
<keyword evidence="6" id="KW-1185">Reference proteome</keyword>
<dbReference type="Pfam" id="PF00250">
    <property type="entry name" value="Forkhead"/>
    <property type="match status" value="1"/>
</dbReference>
<feature type="compositionally biased region" description="Basic and acidic residues" evidence="3">
    <location>
        <begin position="431"/>
        <end position="472"/>
    </location>
</feature>
<feature type="compositionally biased region" description="Low complexity" evidence="3">
    <location>
        <begin position="17"/>
        <end position="32"/>
    </location>
</feature>
<feature type="compositionally biased region" description="Basic and acidic residues" evidence="3">
    <location>
        <begin position="119"/>
        <end position="141"/>
    </location>
</feature>
<dbReference type="GO" id="GO:0005634">
    <property type="term" value="C:nucleus"/>
    <property type="evidence" value="ECO:0007669"/>
    <property type="project" value="UniProtKB-SubCell"/>
</dbReference>
<feature type="compositionally biased region" description="Basic residues" evidence="3">
    <location>
        <begin position="151"/>
        <end position="162"/>
    </location>
</feature>
<dbReference type="InterPro" id="IPR001766">
    <property type="entry name" value="Fork_head_dom"/>
</dbReference>
<evidence type="ECO:0000313" key="5">
    <source>
        <dbReference type="EMBL" id="CBY15462.1"/>
    </source>
</evidence>
<reference evidence="5" key="1">
    <citation type="journal article" date="2010" name="Science">
        <title>Plasticity of animal genome architecture unmasked by rapid evolution of a pelagic tunicate.</title>
        <authorList>
            <person name="Denoeud F."/>
            <person name="Henriet S."/>
            <person name="Mungpakdee S."/>
            <person name="Aury J.M."/>
            <person name="Da Silva C."/>
            <person name="Brinkmann H."/>
            <person name="Mikhaleva J."/>
            <person name="Olsen L.C."/>
            <person name="Jubin C."/>
            <person name="Canestro C."/>
            <person name="Bouquet J.M."/>
            <person name="Danks G."/>
            <person name="Poulain J."/>
            <person name="Campsteijn C."/>
            <person name="Adamski M."/>
            <person name="Cross I."/>
            <person name="Yadetie F."/>
            <person name="Muffato M."/>
            <person name="Louis A."/>
            <person name="Butcher S."/>
            <person name="Tsagkogeorga G."/>
            <person name="Konrad A."/>
            <person name="Singh S."/>
            <person name="Jensen M.F."/>
            <person name="Cong E.H."/>
            <person name="Eikeseth-Otteraa H."/>
            <person name="Noel B."/>
            <person name="Anthouard V."/>
            <person name="Porcel B.M."/>
            <person name="Kachouri-Lafond R."/>
            <person name="Nishino A."/>
            <person name="Ugolini M."/>
            <person name="Chourrout P."/>
            <person name="Nishida H."/>
            <person name="Aasland R."/>
            <person name="Huzurbazar S."/>
            <person name="Westhof E."/>
            <person name="Delsuc F."/>
            <person name="Lehrach H."/>
            <person name="Reinhardt R."/>
            <person name="Weissenbach J."/>
            <person name="Roy S.W."/>
            <person name="Artiguenave F."/>
            <person name="Postlethwait J.H."/>
            <person name="Manak J.R."/>
            <person name="Thompson E.M."/>
            <person name="Jaillon O."/>
            <person name="Du Pasquier L."/>
            <person name="Boudinot P."/>
            <person name="Liberles D.A."/>
            <person name="Volff J.N."/>
            <person name="Philippe H."/>
            <person name="Lenhard B."/>
            <person name="Roest Crollius H."/>
            <person name="Wincker P."/>
            <person name="Chourrout D."/>
        </authorList>
    </citation>
    <scope>NUCLEOTIDE SEQUENCE [LARGE SCALE GENOMIC DNA]</scope>
</reference>
<comment type="subcellular location">
    <subcellularLocation>
        <location evidence="2">Nucleus</location>
    </subcellularLocation>
</comment>
<name>E4Y0Q4_OIKDI</name>
<feature type="compositionally biased region" description="Basic residues" evidence="3">
    <location>
        <begin position="287"/>
        <end position="297"/>
    </location>
</feature>
<feature type="region of interest" description="Disordered" evidence="3">
    <location>
        <begin position="422"/>
        <end position="487"/>
    </location>
</feature>
<dbReference type="SMART" id="SM00339">
    <property type="entry name" value="FH"/>
    <property type="match status" value="1"/>
</dbReference>
<dbReference type="InParanoid" id="E4Y0Q4"/>
<feature type="compositionally biased region" description="Basic residues" evidence="3">
    <location>
        <begin position="184"/>
        <end position="193"/>
    </location>
</feature>